<keyword evidence="7" id="KW-1185">Reference proteome</keyword>
<feature type="compositionally biased region" description="Polar residues" evidence="5">
    <location>
        <begin position="27"/>
        <end position="40"/>
    </location>
</feature>
<feature type="region of interest" description="Disordered" evidence="5">
    <location>
        <begin position="511"/>
        <end position="555"/>
    </location>
</feature>
<dbReference type="PANTHER" id="PTHR11245">
    <property type="entry name" value="STANNIOCALCIN"/>
    <property type="match status" value="1"/>
</dbReference>
<comment type="subunit">
    <text evidence="2">Homodimer; disulfide-linked.</text>
</comment>
<keyword evidence="3" id="KW-0372">Hormone</keyword>
<dbReference type="GO" id="GO:0006874">
    <property type="term" value="P:intracellular calcium ion homeostasis"/>
    <property type="evidence" value="ECO:0007669"/>
    <property type="project" value="TreeGrafter"/>
</dbReference>
<feature type="compositionally biased region" description="Low complexity" evidence="5">
    <location>
        <begin position="1058"/>
        <end position="1073"/>
    </location>
</feature>
<feature type="domain" description="HTH psq-type" evidence="6">
    <location>
        <begin position="225"/>
        <end position="264"/>
    </location>
</feature>
<dbReference type="Proteomes" id="UP000887566">
    <property type="component" value="Unplaced"/>
</dbReference>
<reference evidence="8" key="1">
    <citation type="submission" date="2022-11" db="UniProtKB">
        <authorList>
            <consortium name="WormBaseParasite"/>
        </authorList>
    </citation>
    <scope>IDENTIFICATION</scope>
</reference>
<evidence type="ECO:0000256" key="4">
    <source>
        <dbReference type="ARBA" id="ARBA00023157"/>
    </source>
</evidence>
<organism evidence="7 8">
    <name type="scientific">Plectus sambesii</name>
    <dbReference type="NCBI Taxonomy" id="2011161"/>
    <lineage>
        <taxon>Eukaryota</taxon>
        <taxon>Metazoa</taxon>
        <taxon>Ecdysozoa</taxon>
        <taxon>Nematoda</taxon>
        <taxon>Chromadorea</taxon>
        <taxon>Plectida</taxon>
        <taxon>Plectina</taxon>
        <taxon>Plectoidea</taxon>
        <taxon>Plectidae</taxon>
        <taxon>Plectus</taxon>
    </lineage>
</organism>
<evidence type="ECO:0000256" key="1">
    <source>
        <dbReference type="ARBA" id="ARBA00008693"/>
    </source>
</evidence>
<dbReference type="GO" id="GO:0005615">
    <property type="term" value="C:extracellular space"/>
    <property type="evidence" value="ECO:0007669"/>
    <property type="project" value="TreeGrafter"/>
</dbReference>
<feature type="region of interest" description="Disordered" evidence="5">
    <location>
        <begin position="324"/>
        <end position="347"/>
    </location>
</feature>
<feature type="compositionally biased region" description="Basic residues" evidence="5">
    <location>
        <begin position="1"/>
        <end position="11"/>
    </location>
</feature>
<protein>
    <submittedName>
        <fullName evidence="8">HTH psq-type domain-containing protein</fullName>
    </submittedName>
</protein>
<name>A0A914XFP5_9BILA</name>
<evidence type="ECO:0000256" key="3">
    <source>
        <dbReference type="ARBA" id="ARBA00022702"/>
    </source>
</evidence>
<dbReference type="InterPro" id="IPR007889">
    <property type="entry name" value="HTH_Psq"/>
</dbReference>
<sequence length="1161" mass="123339">MRRPADRRRSRPSAAVAAARALVGRSPPTQSCFATASRASPTDPGCSNRPLQSSTDRKATPDPPRTMLFVQYGRVWSSRAARVRAARRGRFVRHRPSALSSSSSSRLDGRSSEINQCARARVIAAPLSGVHGRSLPHRPRPAAVLGVAQAKLNCRHGRPSILYTSGAMEAEMAETPSSAVVADGPDGRQTSSGVDDAVDDKLPLSEAIEQAVRQVTQTFSKPAPDRDRLFLAVQAVVSGDMTIKEAAVTYQFATSTMHPYVHRARATLGERAPPVKINRPTTRRRPQAQQSALVPAQSPPRPSSSAAGGDDQAIDLSIKGNEAGKATNTLDDDEPGQLIIDESGSGNANVKAEAAVEEAAREAIRLVAGDSVASARDALLHAVLRSLSDCSTAPKATSSASGDAAPSTQLVADCVDRARALLAACKDDSALQIRVTTPSLDEIEEATKRVIKGSHYHGADKERLFKAVVQTVRGDLPLTQAAATHSIPFSTLHPYVKKVRVHLGIIEASDDLKKSPSGHKRAAAASNESSPDQAKRAKRHSSSTGGSSGSYQPFKQLDIPQSWKDNSEVMETAVWGAVQGCQYDDPQKKERLCSAVMEALSGRKTMKAAAAMHEVPFTTLQTYFHRSRARLQRAYGQVPDSDLDDGDISGADEDVKNASSNTAKIALTPTSRGSKRKGSALDSLLVKLTGHPATGDGTNDANGSAAASLFDAPRERTPPASGSNKRKPKKVVRLAESNGAAADDAESASVKLAGRGHEGPPVPVNANEVLMAQFLALAAAAAHLNGQTTVEAGQVVAVEPKAPEEDNNDYMWDSFDQSIDFTIDGGACDADELLRSAERDDEGKIVMTNELAVDRAILNCPYEGETQQRLKWAVLDTLDGTSTAKEASREYVIPLSALNTYCSRARAIVDAVKNGDEAEAVLRGSTTSTPKADRKRKQSGTPTLSTTVYRPLDAEDAERMALIEEAVDNACKSSLYPGPQKERLREAVMLVIRGDMTINAAANMKQLPSSTVHPYVHRARAALGADLPPQATGPTPWPSYGSKKKTEDDIADSPVSRSEASPSPALSTASSASKMKSTPLALSAAAEELGLSAKKLDGMSAKATLRLAKQAALEHTANGPTVNLEEADKAIGELVKSSLYDDAGRQRLYEAILMVTTLRAI</sequence>
<feature type="compositionally biased region" description="Basic residues" evidence="5">
    <location>
        <begin position="87"/>
        <end position="96"/>
    </location>
</feature>
<feature type="region of interest" description="Disordered" evidence="5">
    <location>
        <begin position="1023"/>
        <end position="1073"/>
    </location>
</feature>
<keyword evidence="4" id="KW-1015">Disulfide bond</keyword>
<dbReference type="InterPro" id="IPR004978">
    <property type="entry name" value="Stanniocalcin"/>
</dbReference>
<dbReference type="PANTHER" id="PTHR11245:SF6">
    <property type="entry name" value="DUF19 DOMAIN-CONTAINING PROTEIN"/>
    <property type="match status" value="1"/>
</dbReference>
<evidence type="ECO:0000256" key="2">
    <source>
        <dbReference type="ARBA" id="ARBA00011748"/>
    </source>
</evidence>
<feature type="compositionally biased region" description="Acidic residues" evidence="5">
    <location>
        <begin position="641"/>
        <end position="652"/>
    </location>
</feature>
<feature type="region of interest" description="Disordered" evidence="5">
    <location>
        <begin position="176"/>
        <end position="197"/>
    </location>
</feature>
<comment type="similarity">
    <text evidence="1">Belongs to the stanniocalcin family.</text>
</comment>
<feature type="region of interest" description="Disordered" evidence="5">
    <location>
        <begin position="920"/>
        <end position="946"/>
    </location>
</feature>
<feature type="region of interest" description="Disordered" evidence="5">
    <location>
        <begin position="636"/>
        <end position="655"/>
    </location>
</feature>
<evidence type="ECO:0000313" key="8">
    <source>
        <dbReference type="WBParaSite" id="PSAMB.scaffold74size85960.g1651.t1"/>
    </source>
</evidence>
<proteinExistence type="inferred from homology"/>
<feature type="compositionally biased region" description="Low complexity" evidence="5">
    <location>
        <begin position="97"/>
        <end position="106"/>
    </location>
</feature>
<feature type="compositionally biased region" description="Low complexity" evidence="5">
    <location>
        <begin position="12"/>
        <end position="21"/>
    </location>
</feature>
<feature type="region of interest" description="Disordered" evidence="5">
    <location>
        <begin position="1"/>
        <end position="65"/>
    </location>
</feature>
<evidence type="ECO:0000256" key="5">
    <source>
        <dbReference type="SAM" id="MobiDB-lite"/>
    </source>
</evidence>
<evidence type="ECO:0000313" key="7">
    <source>
        <dbReference type="Proteomes" id="UP000887566"/>
    </source>
</evidence>
<feature type="region of interest" description="Disordered" evidence="5">
    <location>
        <begin position="265"/>
        <end position="312"/>
    </location>
</feature>
<dbReference type="WBParaSite" id="PSAMB.scaffold74size85960.g1651.t1">
    <property type="protein sequence ID" value="PSAMB.scaffold74size85960.g1651.t1"/>
    <property type="gene ID" value="PSAMB.scaffold74size85960.g1651"/>
</dbReference>
<dbReference type="GO" id="GO:0005179">
    <property type="term" value="F:hormone activity"/>
    <property type="evidence" value="ECO:0007669"/>
    <property type="project" value="UniProtKB-KW"/>
</dbReference>
<feature type="region of interest" description="Disordered" evidence="5">
    <location>
        <begin position="87"/>
        <end position="111"/>
    </location>
</feature>
<dbReference type="AlphaFoldDB" id="A0A914XFP5"/>
<feature type="region of interest" description="Disordered" evidence="5">
    <location>
        <begin position="710"/>
        <end position="731"/>
    </location>
</feature>
<dbReference type="Pfam" id="PF05225">
    <property type="entry name" value="HTH_psq"/>
    <property type="match status" value="1"/>
</dbReference>
<dbReference type="GO" id="GO:0003677">
    <property type="term" value="F:DNA binding"/>
    <property type="evidence" value="ECO:0007669"/>
    <property type="project" value="InterPro"/>
</dbReference>
<evidence type="ECO:0000259" key="6">
    <source>
        <dbReference type="Pfam" id="PF05225"/>
    </source>
</evidence>
<accession>A0A914XFP5</accession>